<dbReference type="Pfam" id="PF06090">
    <property type="entry name" value="Ins_P5_2-kin"/>
    <property type="match status" value="1"/>
</dbReference>
<evidence type="ECO:0000256" key="4">
    <source>
        <dbReference type="ARBA" id="ARBA00022777"/>
    </source>
</evidence>
<keyword evidence="3 6" id="KW-0547">Nucleotide-binding</keyword>
<dbReference type="EC" id="2.7.1.158" evidence="1 6"/>
<gene>
    <name evidence="7" type="ORF">Nepgr_015740</name>
</gene>
<comment type="domain">
    <text evidence="6">The EXKPK motif is conserved in inositol-pentakisphosphate 2-kinases of both family 1 and 2.</text>
</comment>
<accession>A0AAD3SNI1</accession>
<dbReference type="GO" id="GO:0032958">
    <property type="term" value="P:inositol phosphate biosynthetic process"/>
    <property type="evidence" value="ECO:0007669"/>
    <property type="project" value="TreeGrafter"/>
</dbReference>
<evidence type="ECO:0000313" key="8">
    <source>
        <dbReference type="Proteomes" id="UP001279734"/>
    </source>
</evidence>
<dbReference type="PANTHER" id="PTHR14456:SF2">
    <property type="entry name" value="INOSITOL-PENTAKISPHOSPHATE 2-KINASE"/>
    <property type="match status" value="1"/>
</dbReference>
<keyword evidence="2 6" id="KW-0808">Transferase</keyword>
<dbReference type="PANTHER" id="PTHR14456">
    <property type="entry name" value="INOSITOL POLYPHOSPHATE KINASE 1"/>
    <property type="match status" value="1"/>
</dbReference>
<dbReference type="InterPro" id="IPR009286">
    <property type="entry name" value="Ins_P5_2-kin"/>
</dbReference>
<name>A0AAD3SNI1_NEPGR</name>
<reference evidence="7" key="1">
    <citation type="submission" date="2023-05" db="EMBL/GenBank/DDBJ databases">
        <title>Nepenthes gracilis genome sequencing.</title>
        <authorList>
            <person name="Fukushima K."/>
        </authorList>
    </citation>
    <scope>NUCLEOTIDE SEQUENCE</scope>
    <source>
        <strain evidence="7">SING2019-196</strain>
    </source>
</reference>
<keyword evidence="8" id="KW-1185">Reference proteome</keyword>
<dbReference type="GO" id="GO:0005634">
    <property type="term" value="C:nucleus"/>
    <property type="evidence" value="ECO:0007669"/>
    <property type="project" value="TreeGrafter"/>
</dbReference>
<dbReference type="Proteomes" id="UP001279734">
    <property type="component" value="Unassembled WGS sequence"/>
</dbReference>
<keyword evidence="5 6" id="KW-0067">ATP-binding</keyword>
<evidence type="ECO:0000256" key="5">
    <source>
        <dbReference type="ARBA" id="ARBA00022840"/>
    </source>
</evidence>
<evidence type="ECO:0000313" key="7">
    <source>
        <dbReference type="EMBL" id="GMH13899.1"/>
    </source>
</evidence>
<evidence type="ECO:0000256" key="6">
    <source>
        <dbReference type="RuleBase" id="RU364126"/>
    </source>
</evidence>
<sequence>MIKEKSVLIEMRSYTCPTGFILVIPFVEGKSQGLKLRQCWSVMELILEERDASDWTYRGEGAANLVLAYAGSAPAFIGKVIRIQKVPRNGANYENRDTVLSEHECLLWKDYGTIITSPTKEIAELLYVQCVMTPLLGSDYIDAGVQVPVSKEFLETVERNVLCQRPGWRVNDSKINTCINSVLLMSDHSVFPDGTLKGEACLSIEIKPKCGFLPSSRFIAEENAVKKNVTRFKMHQALKLHQHQISDLSDYDPLDLFSGSRDRVHTAIKALFATPQNNLRVFLNGSLVYGGVGGGTNSSSFVNGEAFEDFIKCFIGADGGSHTRSFVHLVAETVFRLDVLNKLLEVQKLDHIDIEGAIHAYYNVISQPCVVCRSFGEEKQLCRYSSLHSISLNESVKIVKDYLISATAKDCSLMISFRPREDGDLESSCRSIYLESTNQRFEFKAFFIDLDLKPMKKMEYYYELDQQIVKCYTEMLKQNTEL</sequence>
<dbReference type="InterPro" id="IPR043001">
    <property type="entry name" value="IP5_2-K_N_lobe"/>
</dbReference>
<evidence type="ECO:0000256" key="3">
    <source>
        <dbReference type="ARBA" id="ARBA00022741"/>
    </source>
</evidence>
<dbReference type="EMBL" id="BSYO01000013">
    <property type="protein sequence ID" value="GMH13899.1"/>
    <property type="molecule type" value="Genomic_DNA"/>
</dbReference>
<evidence type="ECO:0000256" key="2">
    <source>
        <dbReference type="ARBA" id="ARBA00022679"/>
    </source>
</evidence>
<protein>
    <recommendedName>
        <fullName evidence="1 6">Inositol-pentakisphosphate 2-kinase</fullName>
        <ecNumber evidence="1 6">2.7.1.158</ecNumber>
    </recommendedName>
</protein>
<comment type="catalytic activity">
    <reaction evidence="6">
        <text>1D-myo-inositol 1,3,4,5,6-pentakisphosphate + ATP = 1D-myo-inositol hexakisphosphate + ADP + H(+)</text>
        <dbReference type="Rhea" id="RHEA:20313"/>
        <dbReference type="ChEBI" id="CHEBI:15378"/>
        <dbReference type="ChEBI" id="CHEBI:30616"/>
        <dbReference type="ChEBI" id="CHEBI:57733"/>
        <dbReference type="ChEBI" id="CHEBI:58130"/>
        <dbReference type="ChEBI" id="CHEBI:456216"/>
        <dbReference type="EC" id="2.7.1.158"/>
    </reaction>
</comment>
<comment type="caution">
    <text evidence="7">The sequence shown here is derived from an EMBL/GenBank/DDBJ whole genome shotgun (WGS) entry which is preliminary data.</text>
</comment>
<dbReference type="GO" id="GO:0035299">
    <property type="term" value="F:inositol-1,3,4,5,6-pentakisphosphate 2-kinase activity"/>
    <property type="evidence" value="ECO:0007669"/>
    <property type="project" value="UniProtKB-EC"/>
</dbReference>
<evidence type="ECO:0000256" key="1">
    <source>
        <dbReference type="ARBA" id="ARBA00012023"/>
    </source>
</evidence>
<comment type="function">
    <text evidence="6">Phosphorylates Ins(1,3,4,5,6)P5 at position 2 to form Ins(1,2,3,4,5,6)P6 (InsP6 or phytate).</text>
</comment>
<organism evidence="7 8">
    <name type="scientific">Nepenthes gracilis</name>
    <name type="common">Slender pitcher plant</name>
    <dbReference type="NCBI Taxonomy" id="150966"/>
    <lineage>
        <taxon>Eukaryota</taxon>
        <taxon>Viridiplantae</taxon>
        <taxon>Streptophyta</taxon>
        <taxon>Embryophyta</taxon>
        <taxon>Tracheophyta</taxon>
        <taxon>Spermatophyta</taxon>
        <taxon>Magnoliopsida</taxon>
        <taxon>eudicotyledons</taxon>
        <taxon>Gunneridae</taxon>
        <taxon>Pentapetalae</taxon>
        <taxon>Caryophyllales</taxon>
        <taxon>Nepenthaceae</taxon>
        <taxon>Nepenthes</taxon>
    </lineage>
</organism>
<keyword evidence="4 6" id="KW-0418">Kinase</keyword>
<proteinExistence type="predicted"/>
<dbReference type="AlphaFoldDB" id="A0AAD3SNI1"/>
<dbReference type="Gene3D" id="3.30.200.110">
    <property type="entry name" value="Inositol-pentakisphosphate 2-kinase, N-lobe"/>
    <property type="match status" value="1"/>
</dbReference>
<dbReference type="GO" id="GO:0005524">
    <property type="term" value="F:ATP binding"/>
    <property type="evidence" value="ECO:0007669"/>
    <property type="project" value="UniProtKB-KW"/>
</dbReference>